<sequence>MTMVTILVAGGGIGGLAFACTLLEEKSTQNTHQEAHGTRVVVLERASSAEAMKTQLSHSLSLRADVGGIRAVARLGQEEELRASATGSQGFIVAEVVDRQVRKVLASDEVFSNAGGGIRINRFVLWQALLKRAQALGADVRFGAEVTGLQQIDLKDHRGESGVTSTTQHCVEVTLADGPILRGDVLVAADGVGSVVRRILVPTWTPNFLDTIIVGATVDVDDTDAALPSALRRRHGSVCGRRGTSVFIADEGNNRVLVGLALPTSHTTRCRRDALQHDKALLARALDAATEYGDELQPLIAKALLAPSASVITCRDGMCIPPQGRVVFIGDASHPVSPFAGAGANMALVDAVQLADMLSDALTPHEGFGVPHDIPCVLLQFFEQTAPKWNKVVQRQRSTIQVLHTTSKTGLFLRDTTFAVFRFAVVHPRVSAVTATTTLAALVAGVACGVWRLVRALA</sequence>
<protein>
    <recommendedName>
        <fullName evidence="4">FAD-binding domain-containing protein</fullName>
    </recommendedName>
</protein>
<keyword evidence="6" id="KW-1185">Reference proteome</keyword>
<feature type="domain" description="FAD-binding" evidence="4">
    <location>
        <begin position="4"/>
        <end position="363"/>
    </location>
</feature>
<dbReference type="InParanoid" id="F2UMQ5"/>
<dbReference type="Pfam" id="PF01494">
    <property type="entry name" value="FAD_binding_3"/>
    <property type="match status" value="1"/>
</dbReference>
<dbReference type="PANTHER" id="PTHR13789:SF309">
    <property type="entry name" value="PUTATIVE (AFU_ORTHOLOGUE AFUA_6G14510)-RELATED"/>
    <property type="match status" value="1"/>
</dbReference>
<keyword evidence="3" id="KW-0812">Transmembrane</keyword>
<dbReference type="KEGG" id="sre:PTSG_09100"/>
<dbReference type="RefSeq" id="XP_004989353.1">
    <property type="nucleotide sequence ID" value="XM_004989296.1"/>
</dbReference>
<dbReference type="eggNOG" id="KOG2614">
    <property type="taxonomic scope" value="Eukaryota"/>
</dbReference>
<keyword evidence="3" id="KW-1133">Transmembrane helix</keyword>
<gene>
    <name evidence="5" type="ORF">PTSG_09100</name>
</gene>
<dbReference type="Gene3D" id="3.50.50.60">
    <property type="entry name" value="FAD/NAD(P)-binding domain"/>
    <property type="match status" value="1"/>
</dbReference>
<organism evidence="6">
    <name type="scientific">Salpingoeca rosetta (strain ATCC 50818 / BSB-021)</name>
    <dbReference type="NCBI Taxonomy" id="946362"/>
    <lineage>
        <taxon>Eukaryota</taxon>
        <taxon>Choanoflagellata</taxon>
        <taxon>Craspedida</taxon>
        <taxon>Salpingoecidae</taxon>
        <taxon>Salpingoeca</taxon>
    </lineage>
</organism>
<dbReference type="GeneID" id="16069904"/>
<evidence type="ECO:0000256" key="3">
    <source>
        <dbReference type="SAM" id="Phobius"/>
    </source>
</evidence>
<evidence type="ECO:0000256" key="2">
    <source>
        <dbReference type="ARBA" id="ARBA00023033"/>
    </source>
</evidence>
<dbReference type="InterPro" id="IPR002938">
    <property type="entry name" value="FAD-bd"/>
</dbReference>
<keyword evidence="3" id="KW-0472">Membrane</keyword>
<dbReference type="OrthoDB" id="655030at2759"/>
<proteinExistence type="predicted"/>
<keyword evidence="1" id="KW-0560">Oxidoreductase</keyword>
<keyword evidence="2" id="KW-0503">Monooxygenase</keyword>
<reference evidence="5" key="1">
    <citation type="submission" date="2009-08" db="EMBL/GenBank/DDBJ databases">
        <title>Annotation of Salpingoeca rosetta.</title>
        <authorList>
            <consortium name="The Broad Institute Genome Sequencing Platform"/>
            <person name="Russ C."/>
            <person name="Cuomo C."/>
            <person name="Burger G."/>
            <person name="Gray M.W."/>
            <person name="Holland P.W.H."/>
            <person name="King N."/>
            <person name="Lang F.B.F."/>
            <person name="Roger A.J."/>
            <person name="Ruiz-Trillo I."/>
            <person name="Young S.K."/>
            <person name="Zeng Q."/>
            <person name="Gargeya S."/>
            <person name="Alvarado L."/>
            <person name="Berlin A."/>
            <person name="Chapman S.B."/>
            <person name="Chen Z."/>
            <person name="Freedman E."/>
            <person name="Gellesch M."/>
            <person name="Goldberg J."/>
            <person name="Griggs A."/>
            <person name="Gujja S."/>
            <person name="Heilman E."/>
            <person name="Heiman D."/>
            <person name="Howarth C."/>
            <person name="Mehta T."/>
            <person name="Neiman D."/>
            <person name="Pearson M."/>
            <person name="Roberts A."/>
            <person name="Saif S."/>
            <person name="Shea T."/>
            <person name="Shenoy N."/>
            <person name="Sisk P."/>
            <person name="Stolte C."/>
            <person name="Sykes S."/>
            <person name="White J."/>
            <person name="Yandava C."/>
            <person name="Haas B."/>
            <person name="Nusbaum C."/>
            <person name="Birren B."/>
        </authorList>
    </citation>
    <scope>NUCLEOTIDE SEQUENCE [LARGE SCALE GENOMIC DNA]</scope>
    <source>
        <strain evidence="5">ATCC 50818</strain>
    </source>
</reference>
<dbReference type="Proteomes" id="UP000007799">
    <property type="component" value="Unassembled WGS sequence"/>
</dbReference>
<evidence type="ECO:0000313" key="6">
    <source>
        <dbReference type="Proteomes" id="UP000007799"/>
    </source>
</evidence>
<evidence type="ECO:0000313" key="5">
    <source>
        <dbReference type="EMBL" id="EGD78404.1"/>
    </source>
</evidence>
<dbReference type="GO" id="GO:0004497">
    <property type="term" value="F:monooxygenase activity"/>
    <property type="evidence" value="ECO:0007669"/>
    <property type="project" value="UniProtKB-KW"/>
</dbReference>
<dbReference type="InterPro" id="IPR036188">
    <property type="entry name" value="FAD/NAD-bd_sf"/>
</dbReference>
<dbReference type="PANTHER" id="PTHR13789">
    <property type="entry name" value="MONOOXYGENASE"/>
    <property type="match status" value="1"/>
</dbReference>
<dbReference type="InterPro" id="IPR050493">
    <property type="entry name" value="FAD-dep_Monooxygenase_BioMet"/>
</dbReference>
<dbReference type="AlphaFoldDB" id="F2UMQ5"/>
<dbReference type="EMBL" id="GL832983">
    <property type="protein sequence ID" value="EGD78404.1"/>
    <property type="molecule type" value="Genomic_DNA"/>
</dbReference>
<feature type="transmembrane region" description="Helical" evidence="3">
    <location>
        <begin position="432"/>
        <end position="454"/>
    </location>
</feature>
<dbReference type="FunCoup" id="F2UMQ5">
    <property type="interactions" value="726"/>
</dbReference>
<name>F2UMQ5_SALR5</name>
<dbReference type="PRINTS" id="PR00420">
    <property type="entry name" value="RNGMNOXGNASE"/>
</dbReference>
<dbReference type="STRING" id="946362.F2UMQ5"/>
<accession>F2UMQ5</accession>
<dbReference type="GO" id="GO:0071949">
    <property type="term" value="F:FAD binding"/>
    <property type="evidence" value="ECO:0007669"/>
    <property type="project" value="InterPro"/>
</dbReference>
<evidence type="ECO:0000259" key="4">
    <source>
        <dbReference type="Pfam" id="PF01494"/>
    </source>
</evidence>
<evidence type="ECO:0000256" key="1">
    <source>
        <dbReference type="ARBA" id="ARBA00023002"/>
    </source>
</evidence>
<dbReference type="SUPFAM" id="SSF51905">
    <property type="entry name" value="FAD/NAD(P)-binding domain"/>
    <property type="match status" value="1"/>
</dbReference>